<protein>
    <submittedName>
        <fullName evidence="1">Uncharacterized protein</fullName>
    </submittedName>
</protein>
<reference evidence="1 2" key="1">
    <citation type="journal article" date="2015" name="Antonie Van Leeuwenhoek">
        <title>Bosea vaviloviae sp. nov., a new species of slow-growing rhizobia isolated from nodules of the relict species Vavilovia formosa (Stev.) Fed.</title>
        <authorList>
            <person name="Safronova V.I."/>
            <person name="Kuznetsova I.G."/>
            <person name="Sazanova A.L."/>
            <person name="Kimeklis A.K."/>
            <person name="Belimov A.A."/>
            <person name="Andronov E.E."/>
            <person name="Pinaev A.G."/>
            <person name="Chizhevskaya E.P."/>
            <person name="Pukhaev A.R."/>
            <person name="Popov K.P."/>
            <person name="Willems A."/>
            <person name="Tikhonovich I.A."/>
        </authorList>
    </citation>
    <scope>NUCLEOTIDE SEQUENCE [LARGE SCALE GENOMIC DNA]</scope>
    <source>
        <strain evidence="1 2">Vaf18</strain>
    </source>
</reference>
<sequence>MVMIMLAKTMPTMSITTIRMASKTMRQQCRPGPSMTTRPAAMTMLRRLPRLPNSMRTTTLLAGMTTTLMTTRLMAMRPYKLPWMSVVAAMTMLRRLPSLPNSMLMTTPLTAMRPCKLPWMSVVVVMTMLRRLRRLPNSMRMTIPLAGMITDMITTATITRMPMPMPTPLQTGLPRSSRPMR</sequence>
<evidence type="ECO:0000313" key="1">
    <source>
        <dbReference type="EMBL" id="AOO80288.1"/>
    </source>
</evidence>
<dbReference type="STRING" id="1526658.BHK69_07245"/>
<dbReference type="KEGG" id="bvv:BHK69_07245"/>
<dbReference type="Proteomes" id="UP000094969">
    <property type="component" value="Chromosome"/>
</dbReference>
<keyword evidence="2" id="KW-1185">Reference proteome</keyword>
<proteinExistence type="predicted"/>
<accession>A0A1D7TYT8</accession>
<evidence type="ECO:0000313" key="2">
    <source>
        <dbReference type="Proteomes" id="UP000094969"/>
    </source>
</evidence>
<organism evidence="1 2">
    <name type="scientific">Bosea vaviloviae</name>
    <dbReference type="NCBI Taxonomy" id="1526658"/>
    <lineage>
        <taxon>Bacteria</taxon>
        <taxon>Pseudomonadati</taxon>
        <taxon>Pseudomonadota</taxon>
        <taxon>Alphaproteobacteria</taxon>
        <taxon>Hyphomicrobiales</taxon>
        <taxon>Boseaceae</taxon>
        <taxon>Bosea</taxon>
    </lineage>
</organism>
<gene>
    <name evidence="1" type="ORF">BHK69_07245</name>
</gene>
<dbReference type="EMBL" id="CP017147">
    <property type="protein sequence ID" value="AOO80288.1"/>
    <property type="molecule type" value="Genomic_DNA"/>
</dbReference>
<name>A0A1D7TYT8_9HYPH</name>
<dbReference type="AlphaFoldDB" id="A0A1D7TYT8"/>